<dbReference type="SUPFAM" id="SSF55486">
    <property type="entry name" value="Metalloproteases ('zincins'), catalytic domain"/>
    <property type="match status" value="1"/>
</dbReference>
<dbReference type="Proteomes" id="UP000031512">
    <property type="component" value="Chromosome 1"/>
</dbReference>
<evidence type="ECO:0000256" key="2">
    <source>
        <dbReference type="ARBA" id="ARBA00010875"/>
    </source>
</evidence>
<dbReference type="PROSITE" id="PS01306">
    <property type="entry name" value="UPF0054"/>
    <property type="match status" value="1"/>
</dbReference>
<dbReference type="AlphaFoldDB" id="L0AYC7"/>
<dbReference type="HAMAP" id="MF_00009">
    <property type="entry name" value="Endoribonucl_YbeY"/>
    <property type="match status" value="1"/>
</dbReference>
<dbReference type="KEGG" id="beq:BEWA_031160"/>
<dbReference type="Gene3D" id="3.40.390.30">
    <property type="entry name" value="Metalloproteases ('zincins'), catalytic domain"/>
    <property type="match status" value="1"/>
</dbReference>
<dbReference type="InterPro" id="IPR020549">
    <property type="entry name" value="YbeY_CS"/>
</dbReference>
<keyword evidence="5" id="KW-0255">Endonuclease</keyword>
<evidence type="ECO:0000313" key="8">
    <source>
        <dbReference type="EMBL" id="AFZ80263.1"/>
    </source>
</evidence>
<dbReference type="VEuPathDB" id="PiroplasmaDB:BEWA_031160"/>
<dbReference type="InterPro" id="IPR002036">
    <property type="entry name" value="YbeY"/>
</dbReference>
<proteinExistence type="inferred from homology"/>
<name>L0AYC7_THEEQ</name>
<evidence type="ECO:0000256" key="6">
    <source>
        <dbReference type="ARBA" id="ARBA00022801"/>
    </source>
</evidence>
<dbReference type="OrthoDB" id="27226at2759"/>
<keyword evidence="6" id="KW-0378">Hydrolase</keyword>
<evidence type="ECO:0000313" key="9">
    <source>
        <dbReference type="Proteomes" id="UP000031512"/>
    </source>
</evidence>
<dbReference type="Pfam" id="PF02130">
    <property type="entry name" value="YbeY"/>
    <property type="match status" value="2"/>
</dbReference>
<dbReference type="GO" id="GO:0004222">
    <property type="term" value="F:metalloendopeptidase activity"/>
    <property type="evidence" value="ECO:0007669"/>
    <property type="project" value="InterPro"/>
</dbReference>
<dbReference type="RefSeq" id="XP_004829929.1">
    <property type="nucleotide sequence ID" value="XM_004829872.1"/>
</dbReference>
<keyword evidence="9" id="KW-1185">Reference proteome</keyword>
<keyword evidence="7" id="KW-0862">Zinc</keyword>
<organism evidence="8 9">
    <name type="scientific">Theileria equi strain WA</name>
    <dbReference type="NCBI Taxonomy" id="1537102"/>
    <lineage>
        <taxon>Eukaryota</taxon>
        <taxon>Sar</taxon>
        <taxon>Alveolata</taxon>
        <taxon>Apicomplexa</taxon>
        <taxon>Aconoidasida</taxon>
        <taxon>Piroplasmida</taxon>
        <taxon>Theileriidae</taxon>
        <taxon>Theileria</taxon>
    </lineage>
</organism>
<dbReference type="eggNOG" id="ENOG502TN6B">
    <property type="taxonomic scope" value="Eukaryota"/>
</dbReference>
<comment type="cofactor">
    <cofactor evidence="1">
        <name>Zn(2+)</name>
        <dbReference type="ChEBI" id="CHEBI:29105"/>
    </cofactor>
</comment>
<keyword evidence="3" id="KW-0540">Nuclease</keyword>
<dbReference type="InterPro" id="IPR023091">
    <property type="entry name" value="MetalPrtase_cat_dom_sf_prd"/>
</dbReference>
<dbReference type="GO" id="GO:0006364">
    <property type="term" value="P:rRNA processing"/>
    <property type="evidence" value="ECO:0007669"/>
    <property type="project" value="InterPro"/>
</dbReference>
<reference evidence="8 9" key="1">
    <citation type="journal article" date="2012" name="BMC Genomics">
        <title>Comparative genomic analysis and phylogenetic position of Theileria equi.</title>
        <authorList>
            <person name="Kappmeyer L.S."/>
            <person name="Thiagarajan M."/>
            <person name="Herndon D.R."/>
            <person name="Ramsay J.D."/>
            <person name="Caler E."/>
            <person name="Djikeng A."/>
            <person name="Gillespie J.J."/>
            <person name="Lau A.O."/>
            <person name="Roalson E.H."/>
            <person name="Silva J.C."/>
            <person name="Silva M.G."/>
            <person name="Suarez C.E."/>
            <person name="Ueti M.W."/>
            <person name="Nene V.M."/>
            <person name="Mealey R.H."/>
            <person name="Knowles D.P."/>
            <person name="Brayton K.A."/>
        </authorList>
    </citation>
    <scope>NUCLEOTIDE SEQUENCE [LARGE SCALE GENOMIC DNA]</scope>
    <source>
        <strain evidence="8 9">WA</strain>
    </source>
</reference>
<evidence type="ECO:0000256" key="3">
    <source>
        <dbReference type="ARBA" id="ARBA00022722"/>
    </source>
</evidence>
<keyword evidence="4" id="KW-0479">Metal-binding</keyword>
<sequence length="246" mass="28495">MCGLGYQRRTNSFTRYFDAHTLLASSRVSNKDDARVLFSHDKSVNSGQEAQELPEVPITITNEQREYVINKKLIRKAARIYRKKLSLSDFLLDIYINDDHSMRLLNKESFGKDYSTDIISIRDGLKHAKLEYHKNRTPFKNPSHYHLGEVFICPSLFVDACNKCSIGYIQNQIDGIDEKELVHAPPRGGVAVRMDKLRDLNMRICFLLAHGILHLLGYDHQVDEDFLEMAEREDVLLDEFLSRYTL</sequence>
<dbReference type="EMBL" id="CP001669">
    <property type="protein sequence ID" value="AFZ80263.1"/>
    <property type="molecule type" value="Genomic_DNA"/>
</dbReference>
<accession>L0AYC7</accession>
<protein>
    <recommendedName>
        <fullName evidence="10">rRNA maturation factor</fullName>
    </recommendedName>
</protein>
<evidence type="ECO:0000256" key="4">
    <source>
        <dbReference type="ARBA" id="ARBA00022723"/>
    </source>
</evidence>
<dbReference type="GO" id="GO:0046872">
    <property type="term" value="F:metal ion binding"/>
    <property type="evidence" value="ECO:0007669"/>
    <property type="project" value="UniProtKB-KW"/>
</dbReference>
<evidence type="ECO:0000256" key="5">
    <source>
        <dbReference type="ARBA" id="ARBA00022759"/>
    </source>
</evidence>
<evidence type="ECO:0008006" key="10">
    <source>
        <dbReference type="Google" id="ProtNLM"/>
    </source>
</evidence>
<evidence type="ECO:0000256" key="7">
    <source>
        <dbReference type="ARBA" id="ARBA00022833"/>
    </source>
</evidence>
<comment type="similarity">
    <text evidence="2">Belongs to the endoribonuclease YbeY family.</text>
</comment>
<gene>
    <name evidence="8" type="ORF">BEWA_031160</name>
</gene>
<dbReference type="STRING" id="1537102.L0AYC7"/>
<dbReference type="GO" id="GO:0004519">
    <property type="term" value="F:endonuclease activity"/>
    <property type="evidence" value="ECO:0007669"/>
    <property type="project" value="UniProtKB-KW"/>
</dbReference>
<evidence type="ECO:0000256" key="1">
    <source>
        <dbReference type="ARBA" id="ARBA00001947"/>
    </source>
</evidence>
<dbReference type="GeneID" id="15803565"/>